<reference evidence="1 2" key="1">
    <citation type="submission" date="2016-06" db="EMBL/GenBank/DDBJ databases">
        <title>Gene turnover analysis identifies the evolutionary adaptation of the extremophile Acidithiobacillus caldus.</title>
        <authorList>
            <person name="Zhang X."/>
        </authorList>
    </citation>
    <scope>NUCLEOTIDE SEQUENCE [LARGE SCALE GENOMIC DNA]</scope>
    <source>
        <strain evidence="1 2">DX</strain>
    </source>
</reference>
<dbReference type="EMBL" id="LZYE01000016">
    <property type="protein sequence ID" value="OFC39001.1"/>
    <property type="molecule type" value="Genomic_DNA"/>
</dbReference>
<evidence type="ECO:0000313" key="1">
    <source>
        <dbReference type="EMBL" id="OFC39001.1"/>
    </source>
</evidence>
<name>A0A1E7YRH5_9PROT</name>
<proteinExistence type="predicted"/>
<evidence type="ECO:0000313" key="2">
    <source>
        <dbReference type="Proteomes" id="UP000175616"/>
    </source>
</evidence>
<sequence>MSEYPKVEIPEAFRLHREQTKPLDRQSKIAAFLRGELVFDGDALDLSGAYFHAQEQQGDSPLSF</sequence>
<organism evidence="1 2">
    <name type="scientific">Acidithiobacillus caldus</name>
    <dbReference type="NCBI Taxonomy" id="33059"/>
    <lineage>
        <taxon>Bacteria</taxon>
        <taxon>Pseudomonadati</taxon>
        <taxon>Pseudomonadota</taxon>
        <taxon>Acidithiobacillia</taxon>
        <taxon>Acidithiobacillales</taxon>
        <taxon>Acidithiobacillaceae</taxon>
        <taxon>Acidithiobacillus</taxon>
    </lineage>
</organism>
<protein>
    <submittedName>
        <fullName evidence="1">Uncharacterized protein</fullName>
    </submittedName>
</protein>
<dbReference type="RefSeq" id="WP_070114494.1">
    <property type="nucleotide sequence ID" value="NZ_JAAXYT010000145.1"/>
</dbReference>
<gene>
    <name evidence="1" type="ORF">BAE27_00870</name>
</gene>
<accession>A0A1E7YRH5</accession>
<comment type="caution">
    <text evidence="1">The sequence shown here is derived from an EMBL/GenBank/DDBJ whole genome shotgun (WGS) entry which is preliminary data.</text>
</comment>
<dbReference type="Proteomes" id="UP000175616">
    <property type="component" value="Unassembled WGS sequence"/>
</dbReference>
<dbReference type="AlphaFoldDB" id="A0A1E7YRH5"/>